<evidence type="ECO:0000256" key="8">
    <source>
        <dbReference type="ARBA" id="ARBA00023304"/>
    </source>
</evidence>
<dbReference type="SUPFAM" id="SSF51569">
    <property type="entry name" value="Aldolase"/>
    <property type="match status" value="1"/>
</dbReference>
<feature type="domain" description="Pyruvate carboxyltransferase" evidence="10">
    <location>
        <begin position="30"/>
        <end position="294"/>
    </location>
</feature>
<dbReference type="Pfam" id="PF00682">
    <property type="entry name" value="HMGL-like"/>
    <property type="match status" value="1"/>
</dbReference>
<organism evidence="11 12">
    <name type="scientific">Planctomicrobium piriforme</name>
    <dbReference type="NCBI Taxonomy" id="1576369"/>
    <lineage>
        <taxon>Bacteria</taxon>
        <taxon>Pseudomonadati</taxon>
        <taxon>Planctomycetota</taxon>
        <taxon>Planctomycetia</taxon>
        <taxon>Planctomycetales</taxon>
        <taxon>Planctomycetaceae</taxon>
        <taxon>Planctomicrobium</taxon>
    </lineage>
</organism>
<dbReference type="InterPro" id="IPR050073">
    <property type="entry name" value="2-IPM_HCS-like"/>
</dbReference>
<dbReference type="PANTHER" id="PTHR10277:SF9">
    <property type="entry name" value="2-ISOPROPYLMALATE SYNTHASE 1, CHLOROPLASTIC-RELATED"/>
    <property type="match status" value="1"/>
</dbReference>
<dbReference type="FunFam" id="3.20.20.70:FF:000010">
    <property type="entry name" value="2-isopropylmalate synthase"/>
    <property type="match status" value="1"/>
</dbReference>
<dbReference type="Pfam" id="PF22617">
    <property type="entry name" value="HCS_D2"/>
    <property type="match status" value="1"/>
</dbReference>
<proteinExistence type="inferred from homology"/>
<keyword evidence="8" id="KW-0100">Branched-chain amino acid biosynthesis</keyword>
<evidence type="ECO:0000256" key="9">
    <source>
        <dbReference type="RuleBase" id="RU003523"/>
    </source>
</evidence>
<dbReference type="EC" id="2.3.3.13" evidence="3"/>
<comment type="similarity">
    <text evidence="2">Belongs to the alpha-IPM synthase/homocitrate synthase family. LeuA type 1 subfamily.</text>
</comment>
<dbReference type="OrthoDB" id="9804858at2"/>
<evidence type="ECO:0000313" key="12">
    <source>
        <dbReference type="Proteomes" id="UP000199518"/>
    </source>
</evidence>
<dbReference type="AlphaFoldDB" id="A0A1I3BD92"/>
<evidence type="ECO:0000256" key="6">
    <source>
        <dbReference type="ARBA" id="ARBA00022679"/>
    </source>
</evidence>
<evidence type="ECO:0000256" key="1">
    <source>
        <dbReference type="ARBA" id="ARBA00004689"/>
    </source>
</evidence>
<evidence type="ECO:0000256" key="5">
    <source>
        <dbReference type="ARBA" id="ARBA00022605"/>
    </source>
</evidence>
<protein>
    <recommendedName>
        <fullName evidence="3">2-isopropylmalate synthase</fullName>
        <ecNumber evidence="3">2.3.3.13</ecNumber>
    </recommendedName>
</protein>
<dbReference type="PANTHER" id="PTHR10277">
    <property type="entry name" value="HOMOCITRATE SYNTHASE-RELATED"/>
    <property type="match status" value="1"/>
</dbReference>
<evidence type="ECO:0000256" key="2">
    <source>
        <dbReference type="ARBA" id="ARBA00009396"/>
    </source>
</evidence>
<keyword evidence="4" id="KW-0432">Leucine biosynthesis</keyword>
<keyword evidence="7" id="KW-0464">Manganese</keyword>
<name>A0A1I3BD92_9PLAN</name>
<dbReference type="Proteomes" id="UP000199518">
    <property type="component" value="Unassembled WGS sequence"/>
</dbReference>
<dbReference type="STRING" id="1576369.SAMN05421753_101390"/>
<evidence type="ECO:0000256" key="3">
    <source>
        <dbReference type="ARBA" id="ARBA00012973"/>
    </source>
</evidence>
<evidence type="ECO:0000256" key="4">
    <source>
        <dbReference type="ARBA" id="ARBA00022430"/>
    </source>
</evidence>
<dbReference type="Gene3D" id="1.10.238.260">
    <property type="match status" value="1"/>
</dbReference>
<evidence type="ECO:0000256" key="7">
    <source>
        <dbReference type="ARBA" id="ARBA00023211"/>
    </source>
</evidence>
<accession>A0A1I3BD92</accession>
<keyword evidence="5" id="KW-0028">Amino-acid biosynthesis</keyword>
<dbReference type="GO" id="GO:0009098">
    <property type="term" value="P:L-leucine biosynthetic process"/>
    <property type="evidence" value="ECO:0007669"/>
    <property type="project" value="UniProtKB-KW"/>
</dbReference>
<dbReference type="GO" id="GO:0003852">
    <property type="term" value="F:2-isopropylmalate synthase activity"/>
    <property type="evidence" value="ECO:0007669"/>
    <property type="project" value="UniProtKB-EC"/>
</dbReference>
<gene>
    <name evidence="11" type="ORF">SAMN05421753_101390</name>
</gene>
<dbReference type="PROSITE" id="PS50991">
    <property type="entry name" value="PYR_CT"/>
    <property type="match status" value="1"/>
</dbReference>
<dbReference type="RefSeq" id="WP_092047426.1">
    <property type="nucleotide sequence ID" value="NZ_FOQD01000001.1"/>
</dbReference>
<comment type="pathway">
    <text evidence="1">Amino-acid biosynthesis; L-leucine biosynthesis; L-leucine from 3-methyl-2-oxobutanoate: step 1/4.</text>
</comment>
<dbReference type="InterPro" id="IPR013785">
    <property type="entry name" value="Aldolase_TIM"/>
</dbReference>
<dbReference type="InterPro" id="IPR002034">
    <property type="entry name" value="AIPM/Hcit_synth_CS"/>
</dbReference>
<dbReference type="InterPro" id="IPR000891">
    <property type="entry name" value="PYR_CT"/>
</dbReference>
<dbReference type="PROSITE" id="PS00816">
    <property type="entry name" value="AIPM_HOMOCIT_SYNTH_2"/>
    <property type="match status" value="1"/>
</dbReference>
<keyword evidence="12" id="KW-1185">Reference proteome</keyword>
<dbReference type="Gene3D" id="3.20.20.70">
    <property type="entry name" value="Aldolase class I"/>
    <property type="match status" value="1"/>
</dbReference>
<evidence type="ECO:0000313" key="11">
    <source>
        <dbReference type="EMBL" id="SFH60254.1"/>
    </source>
</evidence>
<sequence>MARFFSRLGRAAKNRIKREIIRHHRRSGTVLFSDTTLRDGEQMPGATLEPREKLEIALALEALGVHSLDAGFPASSASDVEAIRLMVPAVKRPVLTALCRTVRGDIDLADEALSGRAQHKRGVSLFCGTSPLHREFKLQKSREQIRDLVCSAIAYAAEKFEIVAFSPEDASRTEPDFLIEMYQAAIDAGATTVGFPDTVGILTPEKTRDALRHIQDHVPNLDRALFAVHFHNDLGLAVANTLAAIQEGVNVVQGTINGIGERAGNTALEQVALAMSLHPEEYGPLERIDLKNVAALCRLVAERTGIPIPVNQPIAGANIFATEAGIHQDGLLKNPDTYLPYRPDHVGGPGIELVIGRHSGRRAVRHRLEELGFQFDDAQVGLVLDTIKQQPKGTFVSETALRQIAAEIGQ</sequence>
<reference evidence="12" key="1">
    <citation type="submission" date="2016-10" db="EMBL/GenBank/DDBJ databases">
        <authorList>
            <person name="Varghese N."/>
            <person name="Submissions S."/>
        </authorList>
    </citation>
    <scope>NUCLEOTIDE SEQUENCE [LARGE SCALE GENOMIC DNA]</scope>
    <source>
        <strain evidence="12">DSM 26348</strain>
    </source>
</reference>
<dbReference type="EMBL" id="FOQD01000001">
    <property type="protein sequence ID" value="SFH60254.1"/>
    <property type="molecule type" value="Genomic_DNA"/>
</dbReference>
<dbReference type="PROSITE" id="PS00815">
    <property type="entry name" value="AIPM_HOMOCIT_SYNTH_1"/>
    <property type="match status" value="1"/>
</dbReference>
<keyword evidence="6 9" id="KW-0808">Transferase</keyword>
<dbReference type="InterPro" id="IPR054691">
    <property type="entry name" value="LeuA/HCS_post-cat"/>
</dbReference>
<evidence type="ECO:0000259" key="10">
    <source>
        <dbReference type="PROSITE" id="PS50991"/>
    </source>
</evidence>
<dbReference type="CDD" id="cd07940">
    <property type="entry name" value="DRE_TIM_IPMS"/>
    <property type="match status" value="1"/>
</dbReference>